<feature type="compositionally biased region" description="Low complexity" evidence="13">
    <location>
        <begin position="167"/>
        <end position="203"/>
    </location>
</feature>
<feature type="region of interest" description="Disordered" evidence="13">
    <location>
        <begin position="1750"/>
        <end position="1783"/>
    </location>
</feature>
<dbReference type="SUPFAM" id="SSF57903">
    <property type="entry name" value="FYVE/PHD zinc finger"/>
    <property type="match status" value="1"/>
</dbReference>
<evidence type="ECO:0000256" key="5">
    <source>
        <dbReference type="ARBA" id="ARBA00022741"/>
    </source>
</evidence>
<feature type="compositionally biased region" description="Low complexity" evidence="13">
    <location>
        <begin position="1657"/>
        <end position="1666"/>
    </location>
</feature>
<dbReference type="GO" id="GO:0046854">
    <property type="term" value="P:phosphatidylinositol phosphate biosynthetic process"/>
    <property type="evidence" value="ECO:0007669"/>
    <property type="project" value="TreeGrafter"/>
</dbReference>
<keyword evidence="7 12" id="KW-0418">Kinase</keyword>
<dbReference type="Proteomes" id="UP000235786">
    <property type="component" value="Unassembled WGS sequence"/>
</dbReference>
<dbReference type="FunFam" id="3.50.7.10:FF:000007">
    <property type="entry name" value="1-phosphatidylinositol 3-phosphate 5-kinase isoform X1"/>
    <property type="match status" value="1"/>
</dbReference>
<dbReference type="GO" id="GO:0000285">
    <property type="term" value="F:1-phosphatidylinositol-3-phosphate 5-kinase activity"/>
    <property type="evidence" value="ECO:0007669"/>
    <property type="project" value="UniProtKB-EC"/>
</dbReference>
<feature type="compositionally biased region" description="Polar residues" evidence="13">
    <location>
        <begin position="1706"/>
        <end position="1715"/>
    </location>
</feature>
<dbReference type="InterPro" id="IPR011011">
    <property type="entry name" value="Znf_FYVE_PHD"/>
</dbReference>
<feature type="compositionally biased region" description="Low complexity" evidence="13">
    <location>
        <begin position="148"/>
        <end position="159"/>
    </location>
</feature>
<feature type="region of interest" description="Disordered" evidence="13">
    <location>
        <begin position="1706"/>
        <end position="1730"/>
    </location>
</feature>
<dbReference type="FunFam" id="3.30.800.10:FF:000005">
    <property type="entry name" value="1-phosphatidylinositol-3-phosphate 5-kinase (Fab1)"/>
    <property type="match status" value="1"/>
</dbReference>
<accession>A0A2J6R5G1</accession>
<dbReference type="SMART" id="SM00330">
    <property type="entry name" value="PIPKc"/>
    <property type="match status" value="1"/>
</dbReference>
<evidence type="ECO:0000256" key="7">
    <source>
        <dbReference type="ARBA" id="ARBA00022777"/>
    </source>
</evidence>
<evidence type="ECO:0000313" key="17">
    <source>
        <dbReference type="Proteomes" id="UP000235786"/>
    </source>
</evidence>
<dbReference type="InterPro" id="IPR000306">
    <property type="entry name" value="Znf_FYVE"/>
</dbReference>
<proteinExistence type="predicted"/>
<feature type="region of interest" description="Disordered" evidence="13">
    <location>
        <begin position="587"/>
        <end position="621"/>
    </location>
</feature>
<feature type="region of interest" description="Disordered" evidence="13">
    <location>
        <begin position="737"/>
        <end position="804"/>
    </location>
</feature>
<evidence type="ECO:0000256" key="6">
    <source>
        <dbReference type="ARBA" id="ARBA00022771"/>
    </source>
</evidence>
<dbReference type="Gene3D" id="3.30.800.10">
    <property type="entry name" value="Phosphatidylinositol Phosphate Kinase II Beta"/>
    <property type="match status" value="1"/>
</dbReference>
<dbReference type="SMART" id="SM00064">
    <property type="entry name" value="FYVE"/>
    <property type="match status" value="1"/>
</dbReference>
<evidence type="ECO:0000313" key="16">
    <source>
        <dbReference type="EMBL" id="PMD33709.1"/>
    </source>
</evidence>
<feature type="compositionally biased region" description="Basic and acidic residues" evidence="13">
    <location>
        <begin position="232"/>
        <end position="245"/>
    </location>
</feature>
<feature type="compositionally biased region" description="Low complexity" evidence="13">
    <location>
        <begin position="365"/>
        <end position="379"/>
    </location>
</feature>
<feature type="compositionally biased region" description="Polar residues" evidence="13">
    <location>
        <begin position="1800"/>
        <end position="1813"/>
    </location>
</feature>
<feature type="compositionally biased region" description="Polar residues" evidence="13">
    <location>
        <begin position="1140"/>
        <end position="1161"/>
    </location>
</feature>
<dbReference type="Gene3D" id="3.50.7.10">
    <property type="entry name" value="GroEL"/>
    <property type="match status" value="1"/>
</dbReference>
<dbReference type="GO" id="GO:0005524">
    <property type="term" value="F:ATP binding"/>
    <property type="evidence" value="ECO:0007669"/>
    <property type="project" value="UniProtKB-UniRule"/>
</dbReference>
<feature type="compositionally biased region" description="Low complexity" evidence="13">
    <location>
        <begin position="315"/>
        <end position="328"/>
    </location>
</feature>
<dbReference type="FunFam" id="3.30.810.10:FF:000001">
    <property type="entry name" value="1-phosphatidylinositol 3-phosphate 5-kinase FAB1"/>
    <property type="match status" value="1"/>
</dbReference>
<evidence type="ECO:0000256" key="8">
    <source>
        <dbReference type="ARBA" id="ARBA00022833"/>
    </source>
</evidence>
<evidence type="ECO:0000256" key="4">
    <source>
        <dbReference type="ARBA" id="ARBA00022723"/>
    </source>
</evidence>
<dbReference type="InterPro" id="IPR002423">
    <property type="entry name" value="Cpn60/GroEL/TCP-1"/>
</dbReference>
<dbReference type="InterPro" id="IPR027409">
    <property type="entry name" value="GroEL-like_apical_dom_sf"/>
</dbReference>
<keyword evidence="8" id="KW-0862">Zinc</keyword>
<feature type="compositionally biased region" description="Basic and acidic residues" evidence="13">
    <location>
        <begin position="2493"/>
        <end position="2503"/>
    </location>
</feature>
<evidence type="ECO:0000256" key="9">
    <source>
        <dbReference type="ARBA" id="ARBA00022840"/>
    </source>
</evidence>
<keyword evidence="3 12" id="KW-0808">Transferase</keyword>
<feature type="region of interest" description="Disordered" evidence="13">
    <location>
        <begin position="1"/>
        <end position="37"/>
    </location>
</feature>
<evidence type="ECO:0000256" key="13">
    <source>
        <dbReference type="SAM" id="MobiDB-lite"/>
    </source>
</evidence>
<reference evidence="16 17" key="1">
    <citation type="submission" date="2016-04" db="EMBL/GenBank/DDBJ databases">
        <title>A degradative enzymes factory behind the ericoid mycorrhizal symbiosis.</title>
        <authorList>
            <consortium name="DOE Joint Genome Institute"/>
            <person name="Martino E."/>
            <person name="Morin E."/>
            <person name="Grelet G."/>
            <person name="Kuo A."/>
            <person name="Kohler A."/>
            <person name="Daghino S."/>
            <person name="Barry K."/>
            <person name="Choi C."/>
            <person name="Cichocki N."/>
            <person name="Clum A."/>
            <person name="Copeland A."/>
            <person name="Hainaut M."/>
            <person name="Haridas S."/>
            <person name="Labutti K."/>
            <person name="Lindquist E."/>
            <person name="Lipzen A."/>
            <person name="Khouja H.-R."/>
            <person name="Murat C."/>
            <person name="Ohm R."/>
            <person name="Olson A."/>
            <person name="Spatafora J."/>
            <person name="Veneault-Fourrey C."/>
            <person name="Henrissat B."/>
            <person name="Grigoriev I."/>
            <person name="Martin F."/>
            <person name="Perotto S."/>
        </authorList>
    </citation>
    <scope>NUCLEOTIDE SEQUENCE [LARGE SCALE GENOMIC DNA]</scope>
    <source>
        <strain evidence="16 17">F</strain>
    </source>
</reference>
<dbReference type="PROSITE" id="PS50178">
    <property type="entry name" value="ZF_FYVE"/>
    <property type="match status" value="1"/>
</dbReference>
<feature type="compositionally biased region" description="Basic and acidic residues" evidence="13">
    <location>
        <begin position="1858"/>
        <end position="1867"/>
    </location>
</feature>
<dbReference type="InterPro" id="IPR027483">
    <property type="entry name" value="PInositol-4-P-4/5-kinase_C_sf"/>
</dbReference>
<dbReference type="Gene3D" id="3.30.40.10">
    <property type="entry name" value="Zinc/RING finger domain, C3HC4 (zinc finger)"/>
    <property type="match status" value="1"/>
</dbReference>
<feature type="compositionally biased region" description="Acidic residues" evidence="13">
    <location>
        <begin position="278"/>
        <end position="294"/>
    </location>
</feature>
<feature type="region of interest" description="Disordered" evidence="13">
    <location>
        <begin position="1139"/>
        <end position="1161"/>
    </location>
</feature>
<dbReference type="PANTHER" id="PTHR45748">
    <property type="entry name" value="1-PHOSPHATIDYLINOSITOL 3-PHOSPHATE 5-KINASE-RELATED"/>
    <property type="match status" value="1"/>
</dbReference>
<feature type="region of interest" description="Disordered" evidence="13">
    <location>
        <begin position="61"/>
        <end position="85"/>
    </location>
</feature>
<evidence type="ECO:0000256" key="10">
    <source>
        <dbReference type="ARBA" id="ARBA00075294"/>
    </source>
</evidence>
<name>A0A2J6R5G1_HYAVF</name>
<keyword evidence="9 12" id="KW-0067">ATP-binding</keyword>
<evidence type="ECO:0000256" key="1">
    <source>
        <dbReference type="ARBA" id="ARBA00000768"/>
    </source>
</evidence>
<dbReference type="InterPro" id="IPR044769">
    <property type="entry name" value="PIKfyve_PIPKc"/>
</dbReference>
<feature type="compositionally biased region" description="Polar residues" evidence="13">
    <location>
        <begin position="1750"/>
        <end position="1776"/>
    </location>
</feature>
<keyword evidence="6 11" id="KW-0863">Zinc-finger</keyword>
<feature type="compositionally biased region" description="Basic and acidic residues" evidence="13">
    <location>
        <begin position="256"/>
        <end position="275"/>
    </location>
</feature>
<dbReference type="Gene3D" id="3.30.810.10">
    <property type="entry name" value="2-Layer Sandwich"/>
    <property type="match status" value="1"/>
</dbReference>
<dbReference type="Pfam" id="PF01504">
    <property type="entry name" value="PIP5K"/>
    <property type="match status" value="2"/>
</dbReference>
<feature type="region of interest" description="Disordered" evidence="13">
    <location>
        <begin position="2016"/>
        <end position="2061"/>
    </location>
</feature>
<dbReference type="GO" id="GO:0008270">
    <property type="term" value="F:zinc ion binding"/>
    <property type="evidence" value="ECO:0007669"/>
    <property type="project" value="UniProtKB-KW"/>
</dbReference>
<feature type="compositionally biased region" description="Basic and acidic residues" evidence="13">
    <location>
        <begin position="103"/>
        <end position="119"/>
    </location>
</feature>
<evidence type="ECO:0000256" key="11">
    <source>
        <dbReference type="PROSITE-ProRule" id="PRU00091"/>
    </source>
</evidence>
<dbReference type="InterPro" id="IPR013083">
    <property type="entry name" value="Znf_RING/FYVE/PHD"/>
</dbReference>
<dbReference type="Pfam" id="PF01363">
    <property type="entry name" value="FYVE"/>
    <property type="match status" value="1"/>
</dbReference>
<feature type="compositionally biased region" description="Polar residues" evidence="13">
    <location>
        <begin position="329"/>
        <end position="341"/>
    </location>
</feature>
<dbReference type="PROSITE" id="PS51455">
    <property type="entry name" value="PIPK"/>
    <property type="match status" value="1"/>
</dbReference>
<evidence type="ECO:0000259" key="14">
    <source>
        <dbReference type="PROSITE" id="PS50178"/>
    </source>
</evidence>
<dbReference type="PANTHER" id="PTHR45748:SF7">
    <property type="entry name" value="1-PHOSPHATIDYLINOSITOL 3-PHOSPHATE 5-KINASE-RELATED"/>
    <property type="match status" value="1"/>
</dbReference>
<evidence type="ECO:0000259" key="15">
    <source>
        <dbReference type="PROSITE" id="PS51455"/>
    </source>
</evidence>
<feature type="compositionally biased region" description="Low complexity" evidence="13">
    <location>
        <begin position="591"/>
        <end position="608"/>
    </location>
</feature>
<feature type="domain" description="PIPK" evidence="15">
    <location>
        <begin position="2147"/>
        <end position="2477"/>
    </location>
</feature>
<keyword evidence="17" id="KW-1185">Reference proteome</keyword>
<dbReference type="STRING" id="1149755.A0A2J6R5G1"/>
<dbReference type="InterPro" id="IPR027484">
    <property type="entry name" value="PInositol-4-P-5-kinase_N"/>
</dbReference>
<dbReference type="GO" id="GO:0000329">
    <property type="term" value="C:fungal-type vacuole membrane"/>
    <property type="evidence" value="ECO:0007669"/>
    <property type="project" value="TreeGrafter"/>
</dbReference>
<protein>
    <recommendedName>
        <fullName evidence="2">1-phosphatidylinositol-3-phosphate 5-kinase</fullName>
        <ecNumber evidence="2">2.7.1.150</ecNumber>
    </recommendedName>
    <alternativeName>
        <fullName evidence="10">Type III PIP kinase</fullName>
    </alternativeName>
</protein>
<gene>
    <name evidence="16" type="ORF">L207DRAFT_517754</name>
</gene>
<dbReference type="OrthoDB" id="158357at2759"/>
<keyword evidence="4" id="KW-0479">Metal-binding</keyword>
<feature type="region of interest" description="Disordered" evidence="13">
    <location>
        <begin position="101"/>
        <end position="398"/>
    </location>
</feature>
<dbReference type="CDD" id="cd17300">
    <property type="entry name" value="PIPKc_PIKfyve"/>
    <property type="match status" value="1"/>
</dbReference>
<dbReference type="EMBL" id="KZ613955">
    <property type="protein sequence ID" value="PMD33709.1"/>
    <property type="molecule type" value="Genomic_DNA"/>
</dbReference>
<dbReference type="GO" id="GO:0010008">
    <property type="term" value="C:endosome membrane"/>
    <property type="evidence" value="ECO:0007669"/>
    <property type="project" value="TreeGrafter"/>
</dbReference>
<feature type="compositionally biased region" description="Polar residues" evidence="13">
    <location>
        <begin position="1"/>
        <end position="14"/>
    </location>
</feature>
<feature type="compositionally biased region" description="Polar residues" evidence="13">
    <location>
        <begin position="246"/>
        <end position="255"/>
    </location>
</feature>
<feature type="compositionally biased region" description="Polar residues" evidence="13">
    <location>
        <begin position="1830"/>
        <end position="1844"/>
    </location>
</feature>
<feature type="compositionally biased region" description="Polar residues" evidence="13">
    <location>
        <begin position="120"/>
        <end position="139"/>
    </location>
</feature>
<dbReference type="CDD" id="cd03334">
    <property type="entry name" value="Fab1_TCP"/>
    <property type="match status" value="1"/>
</dbReference>
<feature type="compositionally biased region" description="Polar residues" evidence="13">
    <location>
        <begin position="783"/>
        <end position="801"/>
    </location>
</feature>
<sequence>MSTNDSPQTSNGPSSLAPLELRSRRGSLASASGSTAVDKEQLALALDKIHSTASHSETLTTFNEFASPPPPSANTESKGLAGDIMQNGLSGLYSRFRGAVAGGKEKAGPSSMKGDHESTESVSVKSQATPTPNSKSTLPPTREDSGVSASPAQLSTSSSRLQSPTASSFAGQSSESQSQTLKSSKTSFTPATTPATTKSASSTRPVITPMTKATTSFAIVPTLAPVNVSAFKDGDSGRTASDQRSEGPPSTATSTTHEHPPTFGFDPRKVGRASDDLSVLDDSEGSDDRIEAEEGPGSHVTGGGDGSLDPMKRPLGGSKSASSALSSLQATDTRANASSRNGPDGMKRPAAIERITQSHLPGYQASRASSTDRSTAETSPINTSAHNSVRHESFSVDDSPQLGYLGRLRIPGTTTNEGAPEAVNARLEQMRKQVLSKEFWMADDICKECFLCGDAFSAFRRKHHCRTCGCIFDSKCTSIISGQRFGVQGSLRVCKTCLDIINRRHDSSGSDDSADDSVLPTFFQTQQAKYEASSRTDSAEAVIHGSTEDQAVGGEISRPLATPMMAIPATRRIGESTNRRSAILEIDAPQLSRPSSSRSLKALSAAGRPPSSGHKRHHSKHNFLGRFKPTAEERAPFHRGVADDLGKKTKLPAFHDDNIIDPDLAPYMSDEESSADEQMSIFATLNSGSVITPSFENDRSGFGSLLSSSKKHRARAGEKSVSGVSFTSRGLEDISGSASAAAFSRPNRRRNLSTTSASLHHSRTSPRQPVQGFGNLDEESIGLDQSSTASTLGPSKVTRSASMRDAKAPAIELNNASLHHVRRMLHQMLEDANIPNVSSWEKALIPILLQCTDDVNPNVRLGDDIDIRHYVKLKKIPGGKPGDTTYVSGVVFTKNLALKSMPRSISNPRIVIVSFPIEYQRHQHHFMSLEPVIAQEKEFLRNMVNRIASLRPQLLLVQKHISGLALQYLAEANIAVAYNVKQSVIEAVSRFARTEIISSIDMVALKPVHVGKSGGFDVKTYVHNDIPGKKKTYIYLSGCPKDLGCTIALRGANMATLSKMKRITEFMVYVVYNLKLETCLMRDEFVLIPSVAENSDSLSPSRQQSSHAIQGPEVAAARDTVAAASDKLQAVVEAGKKFRQMTSSDETGNGNGANDDSRPISANINVNSLENSQSSKEDGSKLSVEAPKFVSAHESHAHVSHEDQLPEDIPMPTFYSDMVAKHQTKILSASPFVKFVQPYLLMKAREQERRLVYLRRLRDQDTFEEHTDTEKSKAQKFQLIKPEMVHETVKRAPRQIMEVLHAVHDAEYDKALHNYQTQKRQWENYIQGNLNLFDPYAHQNITVLYTVVCTATSIPCAGPELLALAFYNEHAEFDPDCTLGQYVEDLCLSVNTICTSNGCERKMSEHHRTYVHGEARITVFVEKSPCKIKGLQDSILMWSYCKICQKETQIMPMSESTWKYSLGKYLELSFWSSELRLRAGVCPHDIHRDHLRYFGFRNVAIRIHYDPIDLLEIIVPRTRVTWKVDNDLKLKNELFTKYEERWNRFMTSVHSRIKGINIDSVSPEKAEACKVEVERLTRRAQEEHAALIRKLQEKYMESKYYEIIPLNRAVRAMQEKVAEWDDAFADFDANFFPSEKDIRRLAALQLKKMFMDRDESSTTIGSTEGTDLASDIDEKSPHNSLELSRNPSNVSAEEAHDVLTSVVEENSMPTQALTSEKQKSPSLPAGQPHVSELEREGIQHLDLAFPTQSEATPSTLAGTPVSTDNSCPMSPNDSDISSLPFSELPLESTLSEKVERLRKANSSAAGEPSQSEHSGIPRPSERGASRRSGIATSPPLNRTQSQPAGTLRRVHANNKTPGKLEDNRSRADSGSTPLEALKPSATEPAKPTDKKLSERLGLNTLKTHRKAGHSLIPRSVHGKRKESKVSTLAKHFEQLSREFEKERLRDRKQRAAKVTQSRAFPKASSKPIVEVYKDVNEAVEERGPSDEALLAVQPTHPADEVTSVVGGLAELNAGIATGHSGAHSPTDTAVTADETATETDDNQQNVSQTGSDDDGPASDIEHSLLDDIIPGAAAIAESLRAGKPSDMPLDIPKHEKTSLMKMLTNFWAERSASGWTPLEYPINAGDHIFADIDVIVREDEPSSLIAFTLQTQDYRDKLADIRSQGRASSKREARFVDADGDIPDICQEGMDQAEVETSLLRATGTHLAYSFMDGSARMQCKIFFAEQFDAVRRKCGVSDRIVESLSRCLKWDSKGGKTKSVFLKTLDERLVVKSLSPIETQAFLKFAPAYFNIMAEALFHDLPTVIAKMLGFYQIIIKNPVTGTEIKWDVLVMENLFYDRSPSRIFDLKGSMRNRKIQSTGEQNEVLLDENMVEFIYESPLFAREHSKKLLRAAIFNDTLFLQRNDVMDYSLMVAVDEARKELVVGIIDVVRTYTWDKKLESWIKDRGFAGGGRNRPTVTSPKEYKSRFREAMDRYILQAPNSWHQWQPIEAKPQREPRKETAADATGPV</sequence>
<evidence type="ECO:0000256" key="12">
    <source>
        <dbReference type="PROSITE-ProRule" id="PRU00781"/>
    </source>
</evidence>
<feature type="region of interest" description="Disordered" evidence="13">
    <location>
        <begin position="1795"/>
        <end position="1903"/>
    </location>
</feature>
<feature type="region of interest" description="Disordered" evidence="13">
    <location>
        <begin position="1653"/>
        <end position="1692"/>
    </location>
</feature>
<dbReference type="Pfam" id="PF00118">
    <property type="entry name" value="Cpn60_TCP1"/>
    <property type="match status" value="1"/>
</dbReference>
<evidence type="ECO:0000256" key="2">
    <source>
        <dbReference type="ARBA" id="ARBA00012009"/>
    </source>
</evidence>
<keyword evidence="5 12" id="KW-0547">Nucleotide-binding</keyword>
<feature type="region of interest" description="Disordered" evidence="13">
    <location>
        <begin position="2487"/>
        <end position="2510"/>
    </location>
</feature>
<dbReference type="SUPFAM" id="SSF56104">
    <property type="entry name" value="SAICAR synthase-like"/>
    <property type="match status" value="1"/>
</dbReference>
<feature type="domain" description="FYVE-type" evidence="14">
    <location>
        <begin position="443"/>
        <end position="502"/>
    </location>
</feature>
<dbReference type="InterPro" id="IPR017455">
    <property type="entry name" value="Znf_FYVE-rel"/>
</dbReference>
<feature type="compositionally biased region" description="Polar residues" evidence="13">
    <location>
        <begin position="1678"/>
        <end position="1691"/>
    </location>
</feature>
<evidence type="ECO:0000256" key="3">
    <source>
        <dbReference type="ARBA" id="ARBA00022679"/>
    </source>
</evidence>
<organism evidence="16 17">
    <name type="scientific">Hyaloscypha variabilis (strain UAMH 11265 / GT02V1 / F)</name>
    <name type="common">Meliniomyces variabilis</name>
    <dbReference type="NCBI Taxonomy" id="1149755"/>
    <lineage>
        <taxon>Eukaryota</taxon>
        <taxon>Fungi</taxon>
        <taxon>Dikarya</taxon>
        <taxon>Ascomycota</taxon>
        <taxon>Pezizomycotina</taxon>
        <taxon>Leotiomycetes</taxon>
        <taxon>Helotiales</taxon>
        <taxon>Hyaloscyphaceae</taxon>
        <taxon>Hyaloscypha</taxon>
        <taxon>Hyaloscypha variabilis</taxon>
    </lineage>
</organism>
<dbReference type="EC" id="2.7.1.150" evidence="2"/>
<comment type="catalytic activity">
    <reaction evidence="1">
        <text>a 1,2-diacyl-sn-glycero-3-phospho-(1D-myo-inositol-3-phosphate) + ATP = a 1,2-diacyl-sn-glycero-3-phospho-(1D-myo-inositol-3,5-bisphosphate) + ADP + H(+)</text>
        <dbReference type="Rhea" id="RHEA:13609"/>
        <dbReference type="ChEBI" id="CHEBI:15378"/>
        <dbReference type="ChEBI" id="CHEBI:30616"/>
        <dbReference type="ChEBI" id="CHEBI:57923"/>
        <dbReference type="ChEBI" id="CHEBI:58088"/>
        <dbReference type="ChEBI" id="CHEBI:456216"/>
        <dbReference type="EC" id="2.7.1.150"/>
    </reaction>
</comment>
<dbReference type="FunFam" id="3.30.40.10:FF:000283">
    <property type="entry name" value="1-phosphatidylinositol-3-phosphate 5-kinase (Fab1)"/>
    <property type="match status" value="1"/>
</dbReference>
<dbReference type="InterPro" id="IPR002498">
    <property type="entry name" value="PInositol-4-P-4/5-kinase_core"/>
</dbReference>
<dbReference type="SUPFAM" id="SSF52029">
    <property type="entry name" value="GroEL apical domain-like"/>
    <property type="match status" value="1"/>
</dbReference>